<dbReference type="FunFam" id="3.30.70.270:FF:000001">
    <property type="entry name" value="Diguanylate cyclase domain protein"/>
    <property type="match status" value="1"/>
</dbReference>
<dbReference type="SUPFAM" id="SSF55073">
    <property type="entry name" value="Nucleotide cyclase"/>
    <property type="match status" value="1"/>
</dbReference>
<dbReference type="PROSITE" id="PS50887">
    <property type="entry name" value="GGDEF"/>
    <property type="match status" value="1"/>
</dbReference>
<dbReference type="RefSeq" id="WP_008431913.1">
    <property type="nucleotide sequence ID" value="NZ_AEPB01000043.1"/>
</dbReference>
<evidence type="ECO:0000259" key="2">
    <source>
        <dbReference type="PROSITE" id="PS50113"/>
    </source>
</evidence>
<dbReference type="SUPFAM" id="SSF55785">
    <property type="entry name" value="PYP-like sensor domain (PAS domain)"/>
    <property type="match status" value="3"/>
</dbReference>
<dbReference type="Pfam" id="PF13426">
    <property type="entry name" value="PAS_9"/>
    <property type="match status" value="1"/>
</dbReference>
<dbReference type="NCBIfam" id="TIGR00254">
    <property type="entry name" value="GGDEF"/>
    <property type="match status" value="1"/>
</dbReference>
<dbReference type="Gene3D" id="3.30.450.20">
    <property type="entry name" value="PAS domain"/>
    <property type="match status" value="3"/>
</dbReference>
<name>E7RJ86_9BACL</name>
<dbReference type="AlphaFoldDB" id="E7RJ86"/>
<proteinExistence type="predicted"/>
<gene>
    <name evidence="4" type="ORF">GPDM_12806</name>
</gene>
<reference evidence="4 5" key="1">
    <citation type="journal article" date="2011" name="J. Bacteriol.">
        <title>The Draft Genome of Planococcus donghaensis MPA1U2 Reveals Nonsporulation Pathways Controlled by a Conserved Spo0A Regulon.</title>
        <authorList>
            <person name="Pearson M.D."/>
            <person name="Noller H.F."/>
        </authorList>
    </citation>
    <scope>NUCLEOTIDE SEQUENCE [LARGE SCALE GENOMIC DNA]</scope>
    <source>
        <strain evidence="4 5">MPA1U2</strain>
    </source>
</reference>
<feature type="domain" description="PAS" evidence="1">
    <location>
        <begin position="267"/>
        <end position="337"/>
    </location>
</feature>
<dbReference type="InterPro" id="IPR001610">
    <property type="entry name" value="PAC"/>
</dbReference>
<feature type="domain" description="PAS" evidence="1">
    <location>
        <begin position="143"/>
        <end position="213"/>
    </location>
</feature>
<dbReference type="InterPro" id="IPR029787">
    <property type="entry name" value="Nucleotide_cyclase"/>
</dbReference>
<feature type="domain" description="PAC" evidence="2">
    <location>
        <begin position="340"/>
        <end position="392"/>
    </location>
</feature>
<dbReference type="OrthoDB" id="2624050at2"/>
<accession>E7RJ86</accession>
<dbReference type="InterPro" id="IPR000014">
    <property type="entry name" value="PAS"/>
</dbReference>
<evidence type="ECO:0000259" key="3">
    <source>
        <dbReference type="PROSITE" id="PS50887"/>
    </source>
</evidence>
<protein>
    <submittedName>
        <fullName evidence="4">Diguanylate cyclase with PAS/PAC sensor</fullName>
    </submittedName>
</protein>
<feature type="domain" description="PAC" evidence="2">
    <location>
        <begin position="83"/>
        <end position="135"/>
    </location>
</feature>
<dbReference type="InterPro" id="IPR052155">
    <property type="entry name" value="Biofilm_reg_signaling"/>
</dbReference>
<feature type="domain" description="GGDEF" evidence="3">
    <location>
        <begin position="424"/>
        <end position="557"/>
    </location>
</feature>
<dbReference type="InterPro" id="IPR035965">
    <property type="entry name" value="PAS-like_dom_sf"/>
</dbReference>
<dbReference type="eggNOG" id="COG2199">
    <property type="taxonomic scope" value="Bacteria"/>
</dbReference>
<dbReference type="Pfam" id="PF00990">
    <property type="entry name" value="GGDEF"/>
    <property type="match status" value="1"/>
</dbReference>
<dbReference type="InterPro" id="IPR043128">
    <property type="entry name" value="Rev_trsase/Diguanyl_cyclase"/>
</dbReference>
<evidence type="ECO:0000259" key="1">
    <source>
        <dbReference type="PROSITE" id="PS50112"/>
    </source>
</evidence>
<dbReference type="Pfam" id="PF08447">
    <property type="entry name" value="PAS_3"/>
    <property type="match status" value="1"/>
</dbReference>
<dbReference type="EMBL" id="AEPB01000043">
    <property type="protein sequence ID" value="EGA88903.1"/>
    <property type="molecule type" value="Genomic_DNA"/>
</dbReference>
<sequence>MVEETASLSFMRILMEGIKEMVFVVKVDEADSFTYDFFNQAVVEKTGLTSDAMGKAFSEVCSKEMANFLYDKYKAVVETKKKTSYEDSFYSKENKLLYSETLLTPLCDETGECTHVVSLVKDITNEKRALLESKEVHARLEESSARYQSLFDSNASAIFTLDFNGRIIGGNSSSLELSGYTKEELLEENFVRLISVEDRKLAKEHFQLSKVGEMKDERLRIANKSEQLISCLVKFIPINVKGMITGFYMSAKDMTELDEISGLYKAGEENFQIIAENVHDVIVLMDQNRQYLYVSPSSENIFGFKAESIVQKKAYYQIHADDIKRVGSSFDHAAKNSITFREQLRLLHKNRGWIWTEVAGTPVLGEDNKFNHMVIVARDISIQKEYENQLKHFAYIDTLTELPNRRYFQEYATKRLEMSNESREKLAVLILDIDDFKQINDQWGHEVGDGVIQEFGKRLNHCILGENIAARLGGDEFIVLLTEIESKEQVTKIADVIYQAMKMPIIVQDLSFEISISMGITMAPEEGVSISTMMKRADLAMYKAKRQEKNSFQVSPA</sequence>
<dbReference type="PANTHER" id="PTHR44757:SF2">
    <property type="entry name" value="BIOFILM ARCHITECTURE MAINTENANCE PROTEIN MBAA"/>
    <property type="match status" value="1"/>
</dbReference>
<dbReference type="CDD" id="cd01949">
    <property type="entry name" value="GGDEF"/>
    <property type="match status" value="1"/>
</dbReference>
<dbReference type="PANTHER" id="PTHR44757">
    <property type="entry name" value="DIGUANYLATE CYCLASE DGCP"/>
    <property type="match status" value="1"/>
</dbReference>
<dbReference type="NCBIfam" id="TIGR00229">
    <property type="entry name" value="sensory_box"/>
    <property type="match status" value="2"/>
</dbReference>
<dbReference type="InterPro" id="IPR013655">
    <property type="entry name" value="PAS_fold_3"/>
</dbReference>
<dbReference type="Gene3D" id="3.30.70.270">
    <property type="match status" value="1"/>
</dbReference>
<comment type="caution">
    <text evidence="4">The sequence shown here is derived from an EMBL/GenBank/DDBJ whole genome shotgun (WGS) entry which is preliminary data.</text>
</comment>
<evidence type="ECO:0000313" key="4">
    <source>
        <dbReference type="EMBL" id="EGA88903.1"/>
    </source>
</evidence>
<dbReference type="SMART" id="SM00267">
    <property type="entry name" value="GGDEF"/>
    <property type="match status" value="1"/>
</dbReference>
<dbReference type="InterPro" id="IPR000700">
    <property type="entry name" value="PAS-assoc_C"/>
</dbReference>
<dbReference type="SMART" id="SM00091">
    <property type="entry name" value="PAS"/>
    <property type="match status" value="3"/>
</dbReference>
<dbReference type="InterPro" id="IPR000160">
    <property type="entry name" value="GGDEF_dom"/>
</dbReference>
<dbReference type="CDD" id="cd00130">
    <property type="entry name" value="PAS"/>
    <property type="match status" value="2"/>
</dbReference>
<dbReference type="InterPro" id="IPR013767">
    <property type="entry name" value="PAS_fold"/>
</dbReference>
<dbReference type="Proteomes" id="UP000003052">
    <property type="component" value="Unassembled WGS sequence"/>
</dbReference>
<dbReference type="PROSITE" id="PS50113">
    <property type="entry name" value="PAC"/>
    <property type="match status" value="2"/>
</dbReference>
<dbReference type="Pfam" id="PF00989">
    <property type="entry name" value="PAS"/>
    <property type="match status" value="1"/>
</dbReference>
<organism evidence="4 5">
    <name type="scientific">Planococcus donghaensis MPA1U2</name>
    <dbReference type="NCBI Taxonomy" id="933115"/>
    <lineage>
        <taxon>Bacteria</taxon>
        <taxon>Bacillati</taxon>
        <taxon>Bacillota</taxon>
        <taxon>Bacilli</taxon>
        <taxon>Bacillales</taxon>
        <taxon>Caryophanaceae</taxon>
        <taxon>Planococcus</taxon>
    </lineage>
</organism>
<dbReference type="GO" id="GO:0006355">
    <property type="term" value="P:regulation of DNA-templated transcription"/>
    <property type="evidence" value="ECO:0007669"/>
    <property type="project" value="InterPro"/>
</dbReference>
<dbReference type="PROSITE" id="PS50112">
    <property type="entry name" value="PAS"/>
    <property type="match status" value="2"/>
</dbReference>
<evidence type="ECO:0000313" key="5">
    <source>
        <dbReference type="Proteomes" id="UP000003052"/>
    </source>
</evidence>
<dbReference type="SMART" id="SM00086">
    <property type="entry name" value="PAC"/>
    <property type="match status" value="3"/>
</dbReference>